<evidence type="ECO:0000256" key="2">
    <source>
        <dbReference type="ARBA" id="ARBA00022679"/>
    </source>
</evidence>
<evidence type="ECO:0000313" key="7">
    <source>
        <dbReference type="Proteomes" id="UP000216411"/>
    </source>
</evidence>
<feature type="binding site" evidence="4">
    <location>
        <position position="337"/>
    </location>
    <ligand>
        <name>S-adenosyl-L-methionine</name>
        <dbReference type="ChEBI" id="CHEBI:59789"/>
    </ligand>
</feature>
<comment type="caution">
    <text evidence="6">The sequence shown here is derived from an EMBL/GenBank/DDBJ whole genome shotgun (WGS) entry which is preliminary data.</text>
</comment>
<dbReference type="GO" id="GO:0008173">
    <property type="term" value="F:RNA methyltransferase activity"/>
    <property type="evidence" value="ECO:0007669"/>
    <property type="project" value="InterPro"/>
</dbReference>
<dbReference type="Pfam" id="PF05958">
    <property type="entry name" value="tRNA_U5-meth_tr"/>
    <property type="match status" value="1"/>
</dbReference>
<dbReference type="InterPro" id="IPR012340">
    <property type="entry name" value="NA-bd_OB-fold"/>
</dbReference>
<dbReference type="OrthoDB" id="9804590at2"/>
<keyword evidence="7" id="KW-1185">Reference proteome</keyword>
<feature type="binding site" evidence="4">
    <location>
        <position position="287"/>
    </location>
    <ligand>
        <name>S-adenosyl-L-methionine</name>
        <dbReference type="ChEBI" id="CHEBI:59789"/>
    </ligand>
</feature>
<accession>A0A371JDW9</accession>
<feature type="binding site" evidence="4">
    <location>
        <position position="316"/>
    </location>
    <ligand>
        <name>S-adenosyl-L-methionine</name>
        <dbReference type="ChEBI" id="CHEBI:59789"/>
    </ligand>
</feature>
<sequence>MKKGQVYEGIVEKVNFPNKGVINVEDKKVIVKNAIEGQKVLFSVNKIRKGRGEGRILEILEKSPIELDQPVCVHFGSCGGCTYQNLSYDEQLMLKKRQVKELLDSVIQTDYVFEGIKGSPRQFGYRNKMEFSFGDEVKDGPLSLGMHKRGSFHDIVTVNECQIVDKDYNLILSCVLNYFQEREISFYHKMQRKGYLRHLLVRKGQKTSELLIDLVTTSQEEQDLTPLVEALKNLTLDGKIVGILHTINDSLADVVQSDETRILYGQDYFYEKLLGLQFKISPFSFFQTNSLGAEVLYETAREYIGTIKDKMIFDLYSGTGTIAQILAPVAKKVIGVEIVEEAVEAARVNAKLNDLHNCEFIAGDVLKVIDSIEDKPDLIVLDPPRDGIHPKALEKIIAYGVDRLVYISCKPTSLVRDLEILQERGYQVERAVAVDMFAGTVHVETVVLLERKAQ</sequence>
<dbReference type="InterPro" id="IPR010280">
    <property type="entry name" value="U5_MeTrfase_fam"/>
</dbReference>
<dbReference type="SUPFAM" id="SSF50249">
    <property type="entry name" value="Nucleic acid-binding proteins"/>
    <property type="match status" value="1"/>
</dbReference>
<organism evidence="6 7">
    <name type="scientific">Lachnotalea glycerini</name>
    <dbReference type="NCBI Taxonomy" id="1763509"/>
    <lineage>
        <taxon>Bacteria</taxon>
        <taxon>Bacillati</taxon>
        <taxon>Bacillota</taxon>
        <taxon>Clostridia</taxon>
        <taxon>Lachnospirales</taxon>
        <taxon>Lachnospiraceae</taxon>
        <taxon>Lachnotalea</taxon>
    </lineage>
</organism>
<dbReference type="InterPro" id="IPR029063">
    <property type="entry name" value="SAM-dependent_MTases_sf"/>
</dbReference>
<dbReference type="EC" id="2.1.1.190" evidence="6"/>
<dbReference type="CDD" id="cd02440">
    <property type="entry name" value="AdoMet_MTases"/>
    <property type="match status" value="1"/>
</dbReference>
<feature type="active site" evidence="5">
    <location>
        <position position="409"/>
    </location>
</feature>
<dbReference type="Gene3D" id="3.40.50.150">
    <property type="entry name" value="Vaccinia Virus protein VP39"/>
    <property type="match status" value="1"/>
</dbReference>
<gene>
    <name evidence="6" type="ORF">CG710_011830</name>
</gene>
<evidence type="ECO:0000313" key="6">
    <source>
        <dbReference type="EMBL" id="RDY30960.1"/>
    </source>
</evidence>
<evidence type="ECO:0000256" key="4">
    <source>
        <dbReference type="PROSITE-ProRule" id="PRU01024"/>
    </source>
</evidence>
<feature type="active site" description="Nucleophile" evidence="4">
    <location>
        <position position="409"/>
    </location>
</feature>
<dbReference type="Gene3D" id="2.40.50.1070">
    <property type="match status" value="1"/>
</dbReference>
<dbReference type="NCBIfam" id="TIGR00479">
    <property type="entry name" value="rumA"/>
    <property type="match status" value="1"/>
</dbReference>
<dbReference type="GO" id="GO:0001510">
    <property type="term" value="P:RNA methylation"/>
    <property type="evidence" value="ECO:0007669"/>
    <property type="project" value="UniProtKB-ARBA"/>
</dbReference>
<proteinExistence type="inferred from homology"/>
<keyword evidence="1 4" id="KW-0489">Methyltransferase</keyword>
<protein>
    <submittedName>
        <fullName evidence="6">23S rRNA (Uracil(1939)-C(5))-methyltransferase RlmD</fullName>
        <ecNumber evidence="6">2.1.1.190</ecNumber>
    </submittedName>
</protein>
<dbReference type="InterPro" id="IPR030390">
    <property type="entry name" value="MeTrfase_TrmA_AS"/>
</dbReference>
<dbReference type="SUPFAM" id="SSF53335">
    <property type="entry name" value="S-adenosyl-L-methionine-dependent methyltransferases"/>
    <property type="match status" value="1"/>
</dbReference>
<evidence type="ECO:0000256" key="3">
    <source>
        <dbReference type="ARBA" id="ARBA00022691"/>
    </source>
</evidence>
<dbReference type="EMBL" id="NOKA02000024">
    <property type="protein sequence ID" value="RDY30960.1"/>
    <property type="molecule type" value="Genomic_DNA"/>
</dbReference>
<keyword evidence="3 4" id="KW-0949">S-adenosyl-L-methionine</keyword>
<dbReference type="PANTHER" id="PTHR11061:SF30">
    <property type="entry name" value="TRNA (URACIL(54)-C(5))-METHYLTRANSFERASE"/>
    <property type="match status" value="1"/>
</dbReference>
<dbReference type="GO" id="GO:0008757">
    <property type="term" value="F:S-adenosylmethionine-dependent methyltransferase activity"/>
    <property type="evidence" value="ECO:0007669"/>
    <property type="project" value="UniProtKB-ARBA"/>
</dbReference>
<evidence type="ECO:0000256" key="5">
    <source>
        <dbReference type="PROSITE-ProRule" id="PRU10015"/>
    </source>
</evidence>
<dbReference type="RefSeq" id="WP_094375987.1">
    <property type="nucleotide sequence ID" value="NZ_NOKA02000024.1"/>
</dbReference>
<keyword evidence="2 4" id="KW-0808">Transferase</keyword>
<dbReference type="PROSITE" id="PS01230">
    <property type="entry name" value="TRMA_1"/>
    <property type="match status" value="1"/>
</dbReference>
<dbReference type="GO" id="GO:0006396">
    <property type="term" value="P:RNA processing"/>
    <property type="evidence" value="ECO:0007669"/>
    <property type="project" value="InterPro"/>
</dbReference>
<evidence type="ECO:0000256" key="1">
    <source>
        <dbReference type="ARBA" id="ARBA00022603"/>
    </source>
</evidence>
<dbReference type="FunFam" id="3.40.50.150:FF:000009">
    <property type="entry name" value="23S rRNA (Uracil(1939)-C(5))-methyltransferase RlmD"/>
    <property type="match status" value="1"/>
</dbReference>
<dbReference type="FunFam" id="2.40.50.1070:FF:000003">
    <property type="entry name" value="23S rRNA (Uracil-5-)-methyltransferase RumA"/>
    <property type="match status" value="1"/>
</dbReference>
<dbReference type="Gene3D" id="2.40.50.140">
    <property type="entry name" value="Nucleic acid-binding proteins"/>
    <property type="match status" value="1"/>
</dbReference>
<reference evidence="6 7" key="1">
    <citation type="journal article" date="2017" name="Genome Announc.">
        <title>Draft Genome Sequence of a Sporulating and Motile Strain of Lachnotalea glycerini Isolated from Water in Quebec City, Canada.</title>
        <authorList>
            <person name="Maheux A.F."/>
            <person name="Boudreau D.K."/>
            <person name="Berube E."/>
            <person name="Boissinot M."/>
            <person name="Raymond F."/>
            <person name="Brodeur S."/>
            <person name="Corbeil J."/>
            <person name="Isabel S."/>
            <person name="Omar R.F."/>
            <person name="Bergeron M.G."/>
        </authorList>
    </citation>
    <scope>NUCLEOTIDE SEQUENCE [LARGE SCALE GENOMIC DNA]</scope>
    <source>
        <strain evidence="6 7">CCRI-19302</strain>
    </source>
</reference>
<comment type="similarity">
    <text evidence="4">Belongs to the class I-like SAM-binding methyltransferase superfamily. RNA M5U methyltransferase family.</text>
</comment>
<dbReference type="PANTHER" id="PTHR11061">
    <property type="entry name" value="RNA M5U METHYLTRANSFERASE"/>
    <property type="match status" value="1"/>
</dbReference>
<dbReference type="PROSITE" id="PS51687">
    <property type="entry name" value="SAM_MT_RNA_M5U"/>
    <property type="match status" value="1"/>
</dbReference>
<dbReference type="AlphaFoldDB" id="A0A371JDW9"/>
<feature type="binding site" evidence="4">
    <location>
        <position position="382"/>
    </location>
    <ligand>
        <name>S-adenosyl-L-methionine</name>
        <dbReference type="ChEBI" id="CHEBI:59789"/>
    </ligand>
</feature>
<dbReference type="Proteomes" id="UP000216411">
    <property type="component" value="Unassembled WGS sequence"/>
</dbReference>
<name>A0A371JDW9_9FIRM</name>